<dbReference type="RefSeq" id="WP_125484802.1">
    <property type="nucleotide sequence ID" value="NZ_RSDW01000001.1"/>
</dbReference>
<dbReference type="Proteomes" id="UP000269669">
    <property type="component" value="Unassembled WGS sequence"/>
</dbReference>
<dbReference type="NCBIfam" id="TIGR02595">
    <property type="entry name" value="PEP_CTERM"/>
    <property type="match status" value="1"/>
</dbReference>
<evidence type="ECO:0000256" key="1">
    <source>
        <dbReference type="SAM" id="Phobius"/>
    </source>
</evidence>
<reference evidence="4 5" key="1">
    <citation type="submission" date="2018-12" db="EMBL/GenBank/DDBJ databases">
        <title>Sequencing of bacterial isolates from soil warming experiment in Harvard Forest, Massachusetts, USA.</title>
        <authorList>
            <person name="Deangelis K."/>
        </authorList>
    </citation>
    <scope>NUCLEOTIDE SEQUENCE [LARGE SCALE GENOMIC DNA]</scope>
    <source>
        <strain evidence="4 5">EB153</strain>
    </source>
</reference>
<keyword evidence="1" id="KW-1133">Transmembrane helix</keyword>
<evidence type="ECO:0000313" key="4">
    <source>
        <dbReference type="EMBL" id="RSL16151.1"/>
    </source>
</evidence>
<dbReference type="OrthoDB" id="123176at2"/>
<feature type="domain" description="Ice-binding protein C-terminal" evidence="3">
    <location>
        <begin position="193"/>
        <end position="217"/>
    </location>
</feature>
<dbReference type="InterPro" id="IPR013424">
    <property type="entry name" value="Ice-binding_C"/>
</dbReference>
<organism evidence="4 5">
    <name type="scientific">Edaphobacter aggregans</name>
    <dbReference type="NCBI Taxonomy" id="570835"/>
    <lineage>
        <taxon>Bacteria</taxon>
        <taxon>Pseudomonadati</taxon>
        <taxon>Acidobacteriota</taxon>
        <taxon>Terriglobia</taxon>
        <taxon>Terriglobales</taxon>
        <taxon>Acidobacteriaceae</taxon>
        <taxon>Edaphobacter</taxon>
    </lineage>
</organism>
<keyword evidence="1" id="KW-0472">Membrane</keyword>
<keyword evidence="5" id="KW-1185">Reference proteome</keyword>
<dbReference type="AlphaFoldDB" id="A0A428MGM0"/>
<proteinExistence type="predicted"/>
<keyword evidence="2" id="KW-0732">Signal</keyword>
<keyword evidence="1" id="KW-0812">Transmembrane</keyword>
<name>A0A428MGM0_9BACT</name>
<feature type="signal peptide" evidence="2">
    <location>
        <begin position="1"/>
        <end position="22"/>
    </location>
</feature>
<feature type="transmembrane region" description="Helical" evidence="1">
    <location>
        <begin position="198"/>
        <end position="215"/>
    </location>
</feature>
<sequence length="220" mass="22247">MKLYSKASVFGAALLALTTAFASADTIQLGSYQTGGSSLGNGNTAVAFVGSSTTTFALSPDGVWAPAGANSVWVSNNAGSGPGGSVVEPTAIYSYTTTFNTLSSNYTGSISVLADDTADVIFNGHMLQAEGSIGADTHCASGPPNCSVPTLITLPSGDFLTGLNTLQFDVQQEIAQTGLDFYGSVSSPVSTSAIPEPGTLLLLGTGLIGSAFLLMRKRLA</sequence>
<evidence type="ECO:0000259" key="3">
    <source>
        <dbReference type="Pfam" id="PF07589"/>
    </source>
</evidence>
<feature type="chain" id="PRO_5019378282" evidence="2">
    <location>
        <begin position="23"/>
        <end position="220"/>
    </location>
</feature>
<evidence type="ECO:0000313" key="5">
    <source>
        <dbReference type="Proteomes" id="UP000269669"/>
    </source>
</evidence>
<protein>
    <submittedName>
        <fullName evidence="4">Putative secreted protein with PEP-CTERM sorting signal</fullName>
    </submittedName>
</protein>
<dbReference type="EMBL" id="RSDW01000001">
    <property type="protein sequence ID" value="RSL16151.1"/>
    <property type="molecule type" value="Genomic_DNA"/>
</dbReference>
<dbReference type="Pfam" id="PF07589">
    <property type="entry name" value="PEP-CTERM"/>
    <property type="match status" value="1"/>
</dbReference>
<comment type="caution">
    <text evidence="4">The sequence shown here is derived from an EMBL/GenBank/DDBJ whole genome shotgun (WGS) entry which is preliminary data.</text>
</comment>
<gene>
    <name evidence="4" type="ORF">EDE15_1661</name>
</gene>
<evidence type="ECO:0000256" key="2">
    <source>
        <dbReference type="SAM" id="SignalP"/>
    </source>
</evidence>
<accession>A0A428MGM0</accession>